<dbReference type="EMBL" id="CP003734">
    <property type="protein sequence ID" value="AFO49650.1"/>
    <property type="molecule type" value="Genomic_DNA"/>
</dbReference>
<dbReference type="AlphaFoldDB" id="I7B3N4"/>
<name>I7B3N4_PSEPT</name>
<dbReference type="PATRIC" id="fig|1196325.3.peg.3780"/>
<dbReference type="Proteomes" id="UP000006503">
    <property type="component" value="Chromosome"/>
</dbReference>
<dbReference type="HOGENOM" id="CLU_2303570_0_0_6"/>
<accession>I7B3N4</accession>
<evidence type="ECO:0000313" key="1">
    <source>
        <dbReference type="EMBL" id="AFO49650.1"/>
    </source>
</evidence>
<evidence type="ECO:0000313" key="2">
    <source>
        <dbReference type="Proteomes" id="UP000006503"/>
    </source>
</evidence>
<proteinExistence type="predicted"/>
<gene>
    <name evidence="1" type="ordered locus">T1E_3820</name>
</gene>
<protein>
    <submittedName>
        <fullName evidence="1">Uncharacterized protein</fullName>
    </submittedName>
</protein>
<sequence>MQGGIVGGIHRHYPAHCGGGLSVTQGPPTGWCSASALRDIEKHHHRKPTHNPRVAVVSHRYELQMVMVGQQELARVMDLGAVLGIKVEPALEVLKVVVHI</sequence>
<organism evidence="1 2">
    <name type="scientific">Pseudomonas putida (strain DOT-T1E)</name>
    <dbReference type="NCBI Taxonomy" id="1196325"/>
    <lineage>
        <taxon>Bacteria</taxon>
        <taxon>Pseudomonadati</taxon>
        <taxon>Pseudomonadota</taxon>
        <taxon>Gammaproteobacteria</taxon>
        <taxon>Pseudomonadales</taxon>
        <taxon>Pseudomonadaceae</taxon>
        <taxon>Pseudomonas</taxon>
    </lineage>
</organism>
<dbReference type="KEGG" id="ppx:T1E_3820"/>
<reference evidence="2" key="1">
    <citation type="journal article" date="2013" name="Microb. Biotechnol.">
        <title>Metabolic potential of the organic-solvent tolerant Pseudomonas putida DOT-T1E deduced from its annotated genome.</title>
        <authorList>
            <person name="Udaondo Z."/>
            <person name="Molina L."/>
            <person name="Daniels C."/>
            <person name="Gomez M.J."/>
            <person name="Molina-Henares M.A."/>
            <person name="Matilla M.A."/>
            <person name="Roca A."/>
            <person name="Fernandez M."/>
            <person name="Duque E."/>
            <person name="Segura A."/>
            <person name="Ramos J.L."/>
        </authorList>
    </citation>
    <scope>NUCLEOTIDE SEQUENCE [LARGE SCALE GENOMIC DNA]</scope>
    <source>
        <strain evidence="2">DOT-T1E</strain>
    </source>
</reference>